<dbReference type="Proteomes" id="UP000037122">
    <property type="component" value="Unassembled WGS sequence"/>
</dbReference>
<evidence type="ECO:0000313" key="2">
    <source>
        <dbReference type="EMBL" id="KND98625.1"/>
    </source>
</evidence>
<dbReference type="AlphaFoldDB" id="A0A0L0NY83"/>
<comment type="caution">
    <text evidence="2">The sequence shown here is derived from an EMBL/GenBank/DDBJ whole genome shotgun (WGS) entry which is preliminary data.</text>
</comment>
<feature type="region of interest" description="Disordered" evidence="1">
    <location>
        <begin position="1"/>
        <end position="24"/>
    </location>
</feature>
<sequence>MNGPWLEESDRSPKSKKLSPRLWPGELRDTASSFQISIVENSDPRRIRRLVPLPLPLPEPEPLLWPLGLVLPWPLLEGPAPGLRPKSWDGDAESAMGASVATERPPGAAASASGRVSSRNRSLCGMGISWARDGQAVVELVLAVALCGLGVLPSGARSEIVGGDRFTMGEAGGVRKAGRRLGVKME</sequence>
<organism evidence="2 3">
    <name type="scientific">Candidozyma auris</name>
    <name type="common">Yeast</name>
    <name type="synonym">Candida auris</name>
    <dbReference type="NCBI Taxonomy" id="498019"/>
    <lineage>
        <taxon>Eukaryota</taxon>
        <taxon>Fungi</taxon>
        <taxon>Dikarya</taxon>
        <taxon>Ascomycota</taxon>
        <taxon>Saccharomycotina</taxon>
        <taxon>Pichiomycetes</taxon>
        <taxon>Metschnikowiaceae</taxon>
        <taxon>Candidozyma</taxon>
    </lineage>
</organism>
<gene>
    <name evidence="2" type="ORF">QG37_04522</name>
</gene>
<dbReference type="VEuPathDB" id="FungiDB:QG37_04522"/>
<proteinExistence type="predicted"/>
<accession>A0A0L0NY83</accession>
<name>A0A0L0NY83_CANAR</name>
<reference evidence="3" key="1">
    <citation type="journal article" date="2015" name="BMC Genomics">
        <title>Draft genome of a commonly misdiagnosed multidrug resistant pathogen Candida auris.</title>
        <authorList>
            <person name="Chatterjee S."/>
            <person name="Alampalli S.V."/>
            <person name="Nageshan R.K."/>
            <person name="Chettiar S.T."/>
            <person name="Joshi S."/>
            <person name="Tatu U.S."/>
        </authorList>
    </citation>
    <scope>NUCLEOTIDE SEQUENCE [LARGE SCALE GENOMIC DNA]</scope>
    <source>
        <strain evidence="3">6684</strain>
    </source>
</reference>
<evidence type="ECO:0000313" key="3">
    <source>
        <dbReference type="Proteomes" id="UP000037122"/>
    </source>
</evidence>
<feature type="region of interest" description="Disordered" evidence="1">
    <location>
        <begin position="84"/>
        <end position="116"/>
    </location>
</feature>
<evidence type="ECO:0000256" key="1">
    <source>
        <dbReference type="SAM" id="MobiDB-lite"/>
    </source>
</evidence>
<feature type="compositionally biased region" description="Low complexity" evidence="1">
    <location>
        <begin position="104"/>
        <end position="116"/>
    </location>
</feature>
<protein>
    <submittedName>
        <fullName evidence="2">Uncharacterized protein</fullName>
    </submittedName>
</protein>
<dbReference type="EMBL" id="LGST01000031">
    <property type="protein sequence ID" value="KND98625.1"/>
    <property type="molecule type" value="Genomic_DNA"/>
</dbReference>